<gene>
    <name evidence="1" type="ORF">FHK82_04595</name>
</gene>
<dbReference type="EMBL" id="VMRY01000010">
    <property type="protein sequence ID" value="TVT57999.1"/>
    <property type="molecule type" value="Genomic_DNA"/>
</dbReference>
<protein>
    <submittedName>
        <fullName evidence="1">Tautomerase family protein</fullName>
    </submittedName>
</protein>
<proteinExistence type="predicted"/>
<name>A0A558DAG4_9GAMM</name>
<dbReference type="Proteomes" id="UP000317355">
    <property type="component" value="Unassembled WGS sequence"/>
</dbReference>
<evidence type="ECO:0000313" key="1">
    <source>
        <dbReference type="EMBL" id="TVT57999.1"/>
    </source>
</evidence>
<dbReference type="AlphaFoldDB" id="A0A558DAG4"/>
<organism evidence="1 2">
    <name type="scientific">Sedimenticola thiotaurini</name>
    <dbReference type="NCBI Taxonomy" id="1543721"/>
    <lineage>
        <taxon>Bacteria</taxon>
        <taxon>Pseudomonadati</taxon>
        <taxon>Pseudomonadota</taxon>
        <taxon>Gammaproteobacteria</taxon>
        <taxon>Chromatiales</taxon>
        <taxon>Sedimenticolaceae</taxon>
        <taxon>Sedimenticola</taxon>
    </lineage>
</organism>
<dbReference type="PANTHER" id="PTHR38460:SF1">
    <property type="entry name" value="TAUTOMERASE YOLI-RELATED"/>
    <property type="match status" value="1"/>
</dbReference>
<evidence type="ECO:0000313" key="2">
    <source>
        <dbReference type="Proteomes" id="UP000317355"/>
    </source>
</evidence>
<sequence length="154" mass="17039">MRPCCSGIRAVPRHCFPTPPHSSPQVTKSHMPIVTITLQAGRPAIELRSIMDAIHNATVSAFSVPESSRNQRLIEIAPDLYFKPDGRSKAFMTIEIASFPGRSDAAKAALYQQITENLRRSNAIDSKDVMILLHEPAYENWGINGQPATRFKPA</sequence>
<dbReference type="Pfam" id="PF14552">
    <property type="entry name" value="Tautomerase_2"/>
    <property type="match status" value="1"/>
</dbReference>
<reference evidence="1 2" key="1">
    <citation type="submission" date="2019-07" db="EMBL/GenBank/DDBJ databases">
        <title>The pathways for chlorine oxyanion respiration interact through the shared metabolite chlorate.</title>
        <authorList>
            <person name="Barnum T.P."/>
            <person name="Cheng Y."/>
            <person name="Hill K.A."/>
            <person name="Lucas L.N."/>
            <person name="Carlson H.K."/>
            <person name="Coates J.D."/>
        </authorList>
    </citation>
    <scope>NUCLEOTIDE SEQUENCE [LARGE SCALE GENOMIC DNA]</scope>
    <source>
        <strain evidence="1">BK-3</strain>
    </source>
</reference>
<dbReference type="PANTHER" id="PTHR38460">
    <property type="entry name" value="TAUTOMERASE YOLI-RELATED"/>
    <property type="match status" value="1"/>
</dbReference>
<dbReference type="InterPro" id="IPR037479">
    <property type="entry name" value="Tauto_MSAD"/>
</dbReference>
<dbReference type="InterPro" id="IPR014347">
    <property type="entry name" value="Tautomerase/MIF_sf"/>
</dbReference>
<dbReference type="Gene3D" id="3.30.429.10">
    <property type="entry name" value="Macrophage Migration Inhibitory Factor"/>
    <property type="match status" value="1"/>
</dbReference>
<accession>A0A558DAG4</accession>
<dbReference type="SUPFAM" id="SSF55331">
    <property type="entry name" value="Tautomerase/MIF"/>
    <property type="match status" value="1"/>
</dbReference>
<comment type="caution">
    <text evidence="1">The sequence shown here is derived from an EMBL/GenBank/DDBJ whole genome shotgun (WGS) entry which is preliminary data.</text>
</comment>